<evidence type="ECO:0000256" key="6">
    <source>
        <dbReference type="ARBA" id="ARBA00050422"/>
    </source>
</evidence>
<dbReference type="Pfam" id="PF00291">
    <property type="entry name" value="PALP"/>
    <property type="match status" value="1"/>
</dbReference>
<evidence type="ECO:0000256" key="4">
    <source>
        <dbReference type="ARBA" id="ARBA00023239"/>
    </source>
</evidence>
<evidence type="ECO:0000256" key="5">
    <source>
        <dbReference type="ARBA" id="ARBA00031418"/>
    </source>
</evidence>
<evidence type="ECO:0000256" key="8">
    <source>
        <dbReference type="ARBA" id="ARBA00056426"/>
    </source>
</evidence>
<proteinExistence type="inferred from homology"/>
<evidence type="ECO:0000256" key="1">
    <source>
        <dbReference type="ARBA" id="ARBA00001933"/>
    </source>
</evidence>
<dbReference type="GO" id="GO:0030170">
    <property type="term" value="F:pyridoxal phosphate binding"/>
    <property type="evidence" value="ECO:0007669"/>
    <property type="project" value="UniProtKB-ARBA"/>
</dbReference>
<evidence type="ECO:0000313" key="15">
    <source>
        <dbReference type="EMBL" id="CAD9860422.1"/>
    </source>
</evidence>
<protein>
    <recommendedName>
        <fullName evidence="10">Serine racemase</fullName>
        <ecNumber evidence="9">5.1.1.18</ecNumber>
    </recommendedName>
    <alternativeName>
        <fullName evidence="11">D-serine ammonia-lyase</fullName>
    </alternativeName>
    <alternativeName>
        <fullName evidence="13">D-serine dehydratase</fullName>
    </alternativeName>
    <alternativeName>
        <fullName evidence="12">L-serine ammonia-lyase</fullName>
    </alternativeName>
    <alternativeName>
        <fullName evidence="5">L-serine dehydratase</fullName>
    </alternativeName>
</protein>
<dbReference type="Gene3D" id="3.40.50.1100">
    <property type="match status" value="2"/>
</dbReference>
<organism evidence="15">
    <name type="scientific">Fibrocapsa japonica</name>
    <dbReference type="NCBI Taxonomy" id="94617"/>
    <lineage>
        <taxon>Eukaryota</taxon>
        <taxon>Sar</taxon>
        <taxon>Stramenopiles</taxon>
        <taxon>Ochrophyta</taxon>
        <taxon>Raphidophyceae</taxon>
        <taxon>Chattonellales</taxon>
        <taxon>Chattonellaceae</taxon>
        <taxon>Fibrocapsa</taxon>
    </lineage>
</organism>
<dbReference type="GO" id="GO:0006565">
    <property type="term" value="P:L-serine catabolic process"/>
    <property type="evidence" value="ECO:0007669"/>
    <property type="project" value="TreeGrafter"/>
</dbReference>
<dbReference type="SUPFAM" id="SSF53686">
    <property type="entry name" value="Tryptophan synthase beta subunit-like PLP-dependent enzymes"/>
    <property type="match status" value="1"/>
</dbReference>
<evidence type="ECO:0000256" key="2">
    <source>
        <dbReference type="ARBA" id="ARBA00010869"/>
    </source>
</evidence>
<comment type="catalytic activity">
    <reaction evidence="7">
        <text>L-serine = D-serine</text>
        <dbReference type="Rhea" id="RHEA:10980"/>
        <dbReference type="ChEBI" id="CHEBI:33384"/>
        <dbReference type="ChEBI" id="CHEBI:35247"/>
        <dbReference type="EC" id="5.1.1.18"/>
    </reaction>
</comment>
<dbReference type="SUPFAM" id="SSF55021">
    <property type="entry name" value="ACT-like"/>
    <property type="match status" value="1"/>
</dbReference>
<dbReference type="FunFam" id="3.40.50.1100:FF:000041">
    <property type="entry name" value="Threonine ammonia-lyase, variant"/>
    <property type="match status" value="1"/>
</dbReference>
<comment type="function">
    <text evidence="8">Catalyzes the synthesis of D-serine from L-serine. D-serine is a key coagonist with glutamate at NMDA receptors. Has dehydratase activity towards both L-serine and D-serine.</text>
</comment>
<evidence type="ECO:0000259" key="14">
    <source>
        <dbReference type="Pfam" id="PF00291"/>
    </source>
</evidence>
<dbReference type="PANTHER" id="PTHR48078:SF19">
    <property type="entry name" value="ACT DOMAIN-CONTAINING PROTEIN"/>
    <property type="match status" value="1"/>
</dbReference>
<dbReference type="FunFam" id="3.40.50.1100:FF:000007">
    <property type="entry name" value="L-threonine dehydratase catabolic TdcB"/>
    <property type="match status" value="1"/>
</dbReference>
<evidence type="ECO:0000256" key="10">
    <source>
        <dbReference type="ARBA" id="ARBA00070760"/>
    </source>
</evidence>
<evidence type="ECO:0000256" key="11">
    <source>
        <dbReference type="ARBA" id="ARBA00076108"/>
    </source>
</evidence>
<comment type="catalytic activity">
    <reaction evidence="6">
        <text>D-serine = pyruvate + NH4(+)</text>
        <dbReference type="Rhea" id="RHEA:13977"/>
        <dbReference type="ChEBI" id="CHEBI:15361"/>
        <dbReference type="ChEBI" id="CHEBI:28938"/>
        <dbReference type="ChEBI" id="CHEBI:35247"/>
        <dbReference type="EC" id="4.3.1.18"/>
    </reaction>
</comment>
<dbReference type="GO" id="GO:0008721">
    <property type="term" value="F:D-serine ammonia-lyase activity"/>
    <property type="evidence" value="ECO:0007669"/>
    <property type="project" value="UniProtKB-EC"/>
</dbReference>
<sequence length="464" mass="49807">MALFRASKTSYSTLSHLYGRCTLASTRLLSSAVPDSFDEAKLQRMKSESQLPVNFSDVSTALYRIRSGIYNTECRKSYFLSEICGMDVHLKMDFTQFTGSFKERGARNALLSLSVDQRSRGVMAASAGNHALALAYHGGSLGIPVTCFMPTVAPITKVEKCRKLGANVVIHGPHIGAAMEYAKTNPEYKELKYINGYDDPEIVAGAGTMAIEILEQVPDTEVVVIPVGGAGLIAGMSLAFKTLKPEVQVIGVEPHHCASFTAALEAGHPSAPVDHKPTLADGLAVPVVGGNAFEVARHYVDRVELVDEKQIALAVLRLVENEHCVVEGGGATGLAGILPGGPLDIPELKGKKVVVPLCGGNIDTTTLGRVIDRGLSADLRLVRFVATVSDRPGGIAKLTGELAKAGASIKDIYHERAWLHTSIDMVQVKCVIETTGAKHAERVHEMLKDEGYEIIWGENSNHAW</sequence>
<name>A0A7S2UYL9_9STRA</name>
<dbReference type="EMBL" id="HBHR01006017">
    <property type="protein sequence ID" value="CAD9860422.1"/>
    <property type="molecule type" value="Transcribed_RNA"/>
</dbReference>
<dbReference type="PANTHER" id="PTHR48078">
    <property type="entry name" value="THREONINE DEHYDRATASE, MITOCHONDRIAL-RELATED"/>
    <property type="match status" value="1"/>
</dbReference>
<dbReference type="InterPro" id="IPR045865">
    <property type="entry name" value="ACT-like_dom_sf"/>
</dbReference>
<dbReference type="InterPro" id="IPR050147">
    <property type="entry name" value="Ser/Thr_Dehydratase"/>
</dbReference>
<comment type="similarity">
    <text evidence="2">Belongs to the serine/threonine dehydratase family.</text>
</comment>
<dbReference type="EC" id="5.1.1.18" evidence="9"/>
<dbReference type="GO" id="GO:0006567">
    <property type="term" value="P:L-threonine catabolic process"/>
    <property type="evidence" value="ECO:0007669"/>
    <property type="project" value="TreeGrafter"/>
</dbReference>
<gene>
    <name evidence="15" type="ORF">FJAP1339_LOCUS2943</name>
</gene>
<dbReference type="GO" id="GO:0003941">
    <property type="term" value="F:L-serine ammonia-lyase activity"/>
    <property type="evidence" value="ECO:0007669"/>
    <property type="project" value="TreeGrafter"/>
</dbReference>
<keyword evidence="4" id="KW-0456">Lyase</keyword>
<dbReference type="InterPro" id="IPR044561">
    <property type="entry name" value="ACT_ThrD-II-like"/>
</dbReference>
<dbReference type="CDD" id="cd04886">
    <property type="entry name" value="ACT_ThrD-II-like"/>
    <property type="match status" value="1"/>
</dbReference>
<evidence type="ECO:0000256" key="12">
    <source>
        <dbReference type="ARBA" id="ARBA00081060"/>
    </source>
</evidence>
<accession>A0A7S2UYL9</accession>
<dbReference type="GO" id="GO:0004794">
    <property type="term" value="F:threonine deaminase activity"/>
    <property type="evidence" value="ECO:0007669"/>
    <property type="project" value="TreeGrafter"/>
</dbReference>
<dbReference type="GO" id="GO:0005524">
    <property type="term" value="F:ATP binding"/>
    <property type="evidence" value="ECO:0007669"/>
    <property type="project" value="UniProtKB-ARBA"/>
</dbReference>
<dbReference type="GO" id="GO:0009097">
    <property type="term" value="P:isoleucine biosynthetic process"/>
    <property type="evidence" value="ECO:0007669"/>
    <property type="project" value="TreeGrafter"/>
</dbReference>
<evidence type="ECO:0000256" key="9">
    <source>
        <dbReference type="ARBA" id="ARBA00066592"/>
    </source>
</evidence>
<dbReference type="CDD" id="cd01562">
    <property type="entry name" value="Thr-dehyd"/>
    <property type="match status" value="1"/>
</dbReference>
<evidence type="ECO:0000256" key="7">
    <source>
        <dbReference type="ARBA" id="ARBA00051769"/>
    </source>
</evidence>
<dbReference type="AlphaFoldDB" id="A0A7S2UYL9"/>
<dbReference type="GO" id="GO:0030378">
    <property type="term" value="F:serine racemase activity"/>
    <property type="evidence" value="ECO:0007669"/>
    <property type="project" value="UniProtKB-EC"/>
</dbReference>
<dbReference type="InterPro" id="IPR036052">
    <property type="entry name" value="TrpB-like_PALP_sf"/>
</dbReference>
<evidence type="ECO:0000256" key="3">
    <source>
        <dbReference type="ARBA" id="ARBA00022898"/>
    </source>
</evidence>
<evidence type="ECO:0000256" key="13">
    <source>
        <dbReference type="ARBA" id="ARBA00081761"/>
    </source>
</evidence>
<reference evidence="15" key="1">
    <citation type="submission" date="2021-01" db="EMBL/GenBank/DDBJ databases">
        <authorList>
            <person name="Corre E."/>
            <person name="Pelletier E."/>
            <person name="Niang G."/>
            <person name="Scheremetjew M."/>
            <person name="Finn R."/>
            <person name="Kale V."/>
            <person name="Holt S."/>
            <person name="Cochrane G."/>
            <person name="Meng A."/>
            <person name="Brown T."/>
            <person name="Cohen L."/>
        </authorList>
    </citation>
    <scope>NUCLEOTIDE SEQUENCE</scope>
    <source>
        <strain evidence="15">CCMP1661</strain>
    </source>
</reference>
<keyword evidence="3" id="KW-0663">Pyridoxal phosphate</keyword>
<dbReference type="InterPro" id="IPR001926">
    <property type="entry name" value="TrpB-like_PALP"/>
</dbReference>
<comment type="cofactor">
    <cofactor evidence="1">
        <name>pyridoxal 5'-phosphate</name>
        <dbReference type="ChEBI" id="CHEBI:597326"/>
    </cofactor>
</comment>
<feature type="domain" description="Tryptophan synthase beta chain-like PALP" evidence="14">
    <location>
        <begin position="66"/>
        <end position="359"/>
    </location>
</feature>